<dbReference type="Proteomes" id="UP001348098">
    <property type="component" value="Unassembled WGS sequence"/>
</dbReference>
<accession>A0ABU6APG3</accession>
<reference evidence="1 2" key="1">
    <citation type="submission" date="2023-12" db="EMBL/GenBank/DDBJ databases">
        <title>novel species in genus Nocarida.</title>
        <authorList>
            <person name="Li Z."/>
        </authorList>
    </citation>
    <scope>NUCLEOTIDE SEQUENCE [LARGE SCALE GENOMIC DNA]</scope>
    <source>
        <strain evidence="1 2">CDC186</strain>
    </source>
</reference>
<evidence type="ECO:0000313" key="2">
    <source>
        <dbReference type="Proteomes" id="UP001348098"/>
    </source>
</evidence>
<comment type="caution">
    <text evidence="1">The sequence shown here is derived from an EMBL/GenBank/DDBJ whole genome shotgun (WGS) entry which is preliminary data.</text>
</comment>
<dbReference type="Gene3D" id="3.40.190.10">
    <property type="entry name" value="Periplasmic binding protein-like II"/>
    <property type="match status" value="2"/>
</dbReference>
<dbReference type="RefSeq" id="WP_195077430.1">
    <property type="nucleotide sequence ID" value="NZ_JAYESH010000001.1"/>
</dbReference>
<name>A0ABU6APG3_9NOCA</name>
<proteinExistence type="predicted"/>
<protein>
    <submittedName>
        <fullName evidence="1">Uncharacterized protein</fullName>
    </submittedName>
</protein>
<gene>
    <name evidence="1" type="ORF">U3653_04910</name>
</gene>
<organism evidence="1 2">
    <name type="scientific">Nocardia implantans</name>
    <dbReference type="NCBI Taxonomy" id="3108168"/>
    <lineage>
        <taxon>Bacteria</taxon>
        <taxon>Bacillati</taxon>
        <taxon>Actinomycetota</taxon>
        <taxon>Actinomycetes</taxon>
        <taxon>Mycobacteriales</taxon>
        <taxon>Nocardiaceae</taxon>
        <taxon>Nocardia</taxon>
    </lineage>
</organism>
<sequence>MPAWSSRRRWPNCVHLADDPAYRRGLSVRPCPVDLDPLVQAMWWHPAYDSEPEHQLLREVVRAVVRDVFPPGDNLDP</sequence>
<evidence type="ECO:0000313" key="1">
    <source>
        <dbReference type="EMBL" id="MEB3509354.1"/>
    </source>
</evidence>
<dbReference type="EMBL" id="JAYKYQ010000002">
    <property type="protein sequence ID" value="MEB3509354.1"/>
    <property type="molecule type" value="Genomic_DNA"/>
</dbReference>
<keyword evidence="2" id="KW-1185">Reference proteome</keyword>